<reference evidence="1" key="1">
    <citation type="submission" date="2020-05" db="EMBL/GenBank/DDBJ databases">
        <authorList>
            <person name="Chiriac C."/>
            <person name="Salcher M."/>
            <person name="Ghai R."/>
            <person name="Kavagutti S V."/>
        </authorList>
    </citation>
    <scope>NUCLEOTIDE SEQUENCE</scope>
</reference>
<protein>
    <submittedName>
        <fullName evidence="1">Unannotated protein</fullName>
    </submittedName>
</protein>
<evidence type="ECO:0000313" key="1">
    <source>
        <dbReference type="EMBL" id="CAB4574927.1"/>
    </source>
</evidence>
<gene>
    <name evidence="1" type="ORF">UFOPK1493_02642</name>
</gene>
<dbReference type="EMBL" id="CAEZSR010000115">
    <property type="protein sequence ID" value="CAB4574927.1"/>
    <property type="molecule type" value="Genomic_DNA"/>
</dbReference>
<name>A0A6J6EFR7_9ZZZZ</name>
<organism evidence="1">
    <name type="scientific">freshwater metagenome</name>
    <dbReference type="NCBI Taxonomy" id="449393"/>
    <lineage>
        <taxon>unclassified sequences</taxon>
        <taxon>metagenomes</taxon>
        <taxon>ecological metagenomes</taxon>
    </lineage>
</organism>
<dbReference type="AlphaFoldDB" id="A0A6J6EFR7"/>
<accession>A0A6J6EFR7</accession>
<sequence length="147" mass="15986">MRELQTYLSTGLAPSAIEHLLSTMGGHSHRGDGGALLHEFETPDGRLLDQDTSGHWSGILDGRRPDAAILTAAGRANIDGQPVQGSLLQFLLDEVAVLQPQRVLLCHHDDWLPGFSVPTDMAPIREAFDGLATELLEADYLEPVRLL</sequence>
<proteinExistence type="predicted"/>